<proteinExistence type="predicted"/>
<gene>
    <name evidence="1" type="ORF">J2X78_005066</name>
</gene>
<evidence type="ECO:0000313" key="2">
    <source>
        <dbReference type="Proteomes" id="UP001246858"/>
    </source>
</evidence>
<dbReference type="EMBL" id="JAVDTF010000007">
    <property type="protein sequence ID" value="MDR6786471.1"/>
    <property type="molecule type" value="Genomic_DNA"/>
</dbReference>
<evidence type="ECO:0000313" key="1">
    <source>
        <dbReference type="EMBL" id="MDR6786471.1"/>
    </source>
</evidence>
<protein>
    <submittedName>
        <fullName evidence="1">Uncharacterized protein</fullName>
    </submittedName>
</protein>
<name>A0ACC6L4R0_9SPHI</name>
<reference evidence="1" key="1">
    <citation type="submission" date="2023-07" db="EMBL/GenBank/DDBJ databases">
        <title>Sorghum-associated microbial communities from plants grown in Nebraska, USA.</title>
        <authorList>
            <person name="Schachtman D."/>
        </authorList>
    </citation>
    <scope>NUCLEOTIDE SEQUENCE</scope>
    <source>
        <strain evidence="1">2697</strain>
    </source>
</reference>
<dbReference type="Proteomes" id="UP001246858">
    <property type="component" value="Unassembled WGS sequence"/>
</dbReference>
<keyword evidence="2" id="KW-1185">Reference proteome</keyword>
<sequence length="366" mass="40245">MNSIKLTSEHRYKAMVFFFLTFLSIFLSCKKQEPTHQQTVTIGLPGGTISASKGGSKGKVSNVMDDCYYYLGSITIFVSGTSQWAVDAATKDFKTEWNARNNIRFYSREAVEDEIDLIKAQIPSWEWSYDVMIDIVNESQAVGRYCEFNGGGGGGGGIGGPSTPPAGYEPNGPTEIKDSVLNTCLKSGLNRSLTAGTTIKNMLNQTFGGTGYTSKDITFYDVNNLADTIMGVCRGYNAYVFEIALNKNKLPDMSEQYIVSTIYHEILHAYIEATYTRNADGKLILPIGNGHNEMADNYIALLTGALKVAFPGISDEMAWGLSWGGLEETTYFKYKLTAQEQEQVKQVNQNSRKTAPSGSRIGTYCP</sequence>
<comment type="caution">
    <text evidence="1">The sequence shown here is derived from an EMBL/GenBank/DDBJ whole genome shotgun (WGS) entry which is preliminary data.</text>
</comment>
<accession>A0ACC6L4R0</accession>
<organism evidence="1 2">
    <name type="scientific">Pedobacter africanus</name>
    <dbReference type="NCBI Taxonomy" id="151894"/>
    <lineage>
        <taxon>Bacteria</taxon>
        <taxon>Pseudomonadati</taxon>
        <taxon>Bacteroidota</taxon>
        <taxon>Sphingobacteriia</taxon>
        <taxon>Sphingobacteriales</taxon>
        <taxon>Sphingobacteriaceae</taxon>
        <taxon>Pedobacter</taxon>
    </lineage>
</organism>